<reference evidence="2" key="1">
    <citation type="journal article" date="2019" name="Int. J. Syst. Evol. Microbiol.">
        <title>The Global Catalogue of Microorganisms (GCM) 10K type strain sequencing project: providing services to taxonomists for standard genome sequencing and annotation.</title>
        <authorList>
            <consortium name="The Broad Institute Genomics Platform"/>
            <consortium name="The Broad Institute Genome Sequencing Center for Infectious Disease"/>
            <person name="Wu L."/>
            <person name="Ma J."/>
        </authorList>
    </citation>
    <scope>NUCLEOTIDE SEQUENCE [LARGE SCALE GENOMIC DNA]</scope>
    <source>
        <strain evidence="2">CGMCC 4.7382</strain>
    </source>
</reference>
<sequence>MRFRGEVTVMVTFPEVGDGRERLLQEIRERYPDWRIVRADGRLVATHRTERPDPERERALVVTRVMADHPEQLAARLYVQEALRAGLRRGGHRPSRA</sequence>
<evidence type="ECO:0000313" key="2">
    <source>
        <dbReference type="Proteomes" id="UP001596540"/>
    </source>
</evidence>
<protein>
    <submittedName>
        <fullName evidence="1">Uncharacterized protein</fullName>
    </submittedName>
</protein>
<accession>A0ABW2KLK0</accession>
<evidence type="ECO:0000313" key="1">
    <source>
        <dbReference type="EMBL" id="MFC7330032.1"/>
    </source>
</evidence>
<dbReference type="Proteomes" id="UP001596540">
    <property type="component" value="Unassembled WGS sequence"/>
</dbReference>
<gene>
    <name evidence="1" type="ORF">ACFQRF_20075</name>
</gene>
<dbReference type="EMBL" id="JBHTBH010000010">
    <property type="protein sequence ID" value="MFC7330032.1"/>
    <property type="molecule type" value="Genomic_DNA"/>
</dbReference>
<dbReference type="RefSeq" id="WP_379872679.1">
    <property type="nucleotide sequence ID" value="NZ_JBHTBH010000010.1"/>
</dbReference>
<comment type="caution">
    <text evidence="1">The sequence shown here is derived from an EMBL/GenBank/DDBJ whole genome shotgun (WGS) entry which is preliminary data.</text>
</comment>
<name>A0ABW2KLK0_9ACTN</name>
<proteinExistence type="predicted"/>
<keyword evidence="2" id="KW-1185">Reference proteome</keyword>
<organism evidence="1 2">
    <name type="scientific">Marinactinospora rubrisoli</name>
    <dbReference type="NCBI Taxonomy" id="2715399"/>
    <lineage>
        <taxon>Bacteria</taxon>
        <taxon>Bacillati</taxon>
        <taxon>Actinomycetota</taxon>
        <taxon>Actinomycetes</taxon>
        <taxon>Streptosporangiales</taxon>
        <taxon>Nocardiopsidaceae</taxon>
        <taxon>Marinactinospora</taxon>
    </lineage>
</organism>